<feature type="chain" id="PRO_5005527710" evidence="6">
    <location>
        <begin position="24"/>
        <end position="337"/>
    </location>
</feature>
<comment type="caution">
    <text evidence="7">The sequence shown here is derived from an EMBL/GenBank/DDBJ whole genome shotgun (WGS) entry which is preliminary data.</text>
</comment>
<feature type="signal peptide" evidence="6">
    <location>
        <begin position="1"/>
        <end position="23"/>
    </location>
</feature>
<dbReference type="PANTHER" id="PTHR31279:SF73">
    <property type="entry name" value="OS10G0376400 PROTEIN"/>
    <property type="match status" value="1"/>
</dbReference>
<evidence type="ECO:0000256" key="1">
    <source>
        <dbReference type="ARBA" id="ARBA00004271"/>
    </source>
</evidence>
<dbReference type="PANTHER" id="PTHR31279">
    <property type="entry name" value="PROTEIN EXORDIUM-LIKE 5"/>
    <property type="match status" value="1"/>
</dbReference>
<evidence type="ECO:0000256" key="5">
    <source>
        <dbReference type="ARBA" id="ARBA00023591"/>
    </source>
</evidence>
<keyword evidence="3" id="KW-0964">Secreted</keyword>
<dbReference type="AlphaFoldDB" id="A0A0K9PHJ6"/>
<comment type="similarity">
    <text evidence="5">Belongs to the EXORDIUM family.</text>
</comment>
<evidence type="ECO:0000256" key="2">
    <source>
        <dbReference type="ARBA" id="ARBA00022523"/>
    </source>
</evidence>
<dbReference type="OMA" id="CSLGKSM"/>
<dbReference type="OrthoDB" id="2017091at2759"/>
<comment type="subcellular location">
    <subcellularLocation>
        <location evidence="1">Secreted</location>
        <location evidence="1">Extracellular space</location>
        <location evidence="1">Apoplast</location>
    </subcellularLocation>
</comment>
<sequence length="337" mass="36159">MSNNIKSTIAILLLALTIHTTYPSPTMASPYNPPATRLRYHSGEMLDGDIPISILWYGGFTSLQKSIIHDFILSIVPNKTLPTPSVSQWWQTVDGFLLKAGKSRAHLRLAKETTDVACSIGRTLGNNDIRMLARRTGARKGGIGVVLTAVDVIVDGFCMRNCGFHRGQKDTTSPCYAVDCTSDVVSLGIASRCCESDATTSYAYIWVGNSEAQCPGKCAWPFHQPEYMGPRYDTPPVGAPNGDVGMDGMVINLGKLLAGAVTNPFGNGLFQGEKMAPVEVGDVCPGVFGKDAYPGYAGDLLLDGRTGGCYNAHGVDGRKYLVPVMFDHHSGSCLMLV</sequence>
<accession>A0A0K9PHJ6</accession>
<proteinExistence type="inferred from homology"/>
<evidence type="ECO:0000256" key="6">
    <source>
        <dbReference type="SAM" id="SignalP"/>
    </source>
</evidence>
<reference evidence="8" key="1">
    <citation type="journal article" date="2016" name="Nature">
        <title>The genome of the seagrass Zostera marina reveals angiosperm adaptation to the sea.</title>
        <authorList>
            <person name="Olsen J.L."/>
            <person name="Rouze P."/>
            <person name="Verhelst B."/>
            <person name="Lin Y.-C."/>
            <person name="Bayer T."/>
            <person name="Collen J."/>
            <person name="Dattolo E."/>
            <person name="De Paoli E."/>
            <person name="Dittami S."/>
            <person name="Maumus F."/>
            <person name="Michel G."/>
            <person name="Kersting A."/>
            <person name="Lauritano C."/>
            <person name="Lohaus R."/>
            <person name="Toepel M."/>
            <person name="Tonon T."/>
            <person name="Vanneste K."/>
            <person name="Amirebrahimi M."/>
            <person name="Brakel J."/>
            <person name="Bostroem C."/>
            <person name="Chovatia M."/>
            <person name="Grimwood J."/>
            <person name="Jenkins J.W."/>
            <person name="Jueterbock A."/>
            <person name="Mraz A."/>
            <person name="Stam W.T."/>
            <person name="Tice H."/>
            <person name="Bornberg-Bauer E."/>
            <person name="Green P.J."/>
            <person name="Pearson G.A."/>
            <person name="Procaccini G."/>
            <person name="Duarte C.M."/>
            <person name="Schmutz J."/>
            <person name="Reusch T.B.H."/>
            <person name="Van de Peer Y."/>
        </authorList>
    </citation>
    <scope>NUCLEOTIDE SEQUENCE [LARGE SCALE GENOMIC DNA]</scope>
    <source>
        <strain evidence="8">cv. Finnish</strain>
    </source>
</reference>
<dbReference type="EMBL" id="LFYR01000889">
    <property type="protein sequence ID" value="KMZ67697.1"/>
    <property type="molecule type" value="Genomic_DNA"/>
</dbReference>
<evidence type="ECO:0000313" key="7">
    <source>
        <dbReference type="EMBL" id="KMZ67697.1"/>
    </source>
</evidence>
<evidence type="ECO:0000256" key="3">
    <source>
        <dbReference type="ARBA" id="ARBA00022525"/>
    </source>
</evidence>
<dbReference type="Proteomes" id="UP000036987">
    <property type="component" value="Unassembled WGS sequence"/>
</dbReference>
<keyword evidence="8" id="KW-1185">Reference proteome</keyword>
<dbReference type="GO" id="GO:0048046">
    <property type="term" value="C:apoplast"/>
    <property type="evidence" value="ECO:0007669"/>
    <property type="project" value="UniProtKB-SubCell"/>
</dbReference>
<gene>
    <name evidence="7" type="ORF">ZOSMA_25G00860</name>
</gene>
<dbReference type="InterPro" id="IPR006766">
    <property type="entry name" value="EXORDIUM-like"/>
</dbReference>
<organism evidence="7 8">
    <name type="scientific">Zostera marina</name>
    <name type="common">Eelgrass</name>
    <dbReference type="NCBI Taxonomy" id="29655"/>
    <lineage>
        <taxon>Eukaryota</taxon>
        <taxon>Viridiplantae</taxon>
        <taxon>Streptophyta</taxon>
        <taxon>Embryophyta</taxon>
        <taxon>Tracheophyta</taxon>
        <taxon>Spermatophyta</taxon>
        <taxon>Magnoliopsida</taxon>
        <taxon>Liliopsida</taxon>
        <taxon>Zosteraceae</taxon>
        <taxon>Zostera</taxon>
    </lineage>
</organism>
<evidence type="ECO:0000313" key="8">
    <source>
        <dbReference type="Proteomes" id="UP000036987"/>
    </source>
</evidence>
<keyword evidence="4 6" id="KW-0732">Signal</keyword>
<dbReference type="Pfam" id="PF04674">
    <property type="entry name" value="Phi_1"/>
    <property type="match status" value="1"/>
</dbReference>
<keyword evidence="2" id="KW-0052">Apoplast</keyword>
<evidence type="ECO:0000256" key="4">
    <source>
        <dbReference type="ARBA" id="ARBA00022729"/>
    </source>
</evidence>
<protein>
    <submittedName>
        <fullName evidence="7">Phi-1-like phosphate-induced protein</fullName>
    </submittedName>
</protein>
<name>A0A0K9PHJ6_ZOSMR</name>